<reference evidence="1" key="1">
    <citation type="submission" date="2023-11" db="EMBL/GenBank/DDBJ databases">
        <authorList>
            <person name="Poullet M."/>
        </authorList>
    </citation>
    <scope>NUCLEOTIDE SEQUENCE</scope>
    <source>
        <strain evidence="1">E1834</strain>
    </source>
</reference>
<accession>A0ACB0Y2Z5</accession>
<sequence>MDQTRGHSAQLRFFSSAQRPYSSNIYSTPPPNYPYQHQRLQQQQHVGISLKRPRHYDDDVGEGGASEDYVNVDHTPVAQTLTPHFYLRQRSTDKTRGLRHFAHKVCEKVKNKGQTNYNEVADELVTEYFDNSVMPQDPEKYQYDVRNIRRRVYDALNVLMAMNIIEKEKKEIRWVGLPTSSLAECRRLEEELAQRKERIRQKTEQLQELIVQLVAYKSLVQRNRERERINGRPPNSAILYLPYIIVSTERKTMYWFNFDRPFEIHDDIEVLKRLGLAYGIERDEVPAEHVPHIKACLPPALRDYVDQIVEGTLTSTDMSQPTETVSKDTFNDSSNSISKFQSPPTATADPIIVRATRANLSGVAPTGDGGPLGSFLSPMSKQVQPQSASNLVQIQQQQPIARCTVIPRPVNTRYSPRYWQHPVIASRQPVISTQLPIRHHQQIRRPQQRLGGVLHYEVPINPPRVQQIYQQPYTRFAYPRIGYGSRQIAQRQYSQMQTANGRMMNNYQLFDRNETGYGRGFQHQQQYYDDEVIESSGQQLQQQSIISGAVEEEVVVVTDN</sequence>
<comment type="caution">
    <text evidence="1">The sequence shown here is derived from an EMBL/GenBank/DDBJ whole genome shotgun (WGS) entry which is preliminary data.</text>
</comment>
<organism evidence="1 2">
    <name type="scientific">Meloidogyne enterolobii</name>
    <name type="common">Root-knot nematode worm</name>
    <name type="synonym">Meloidogyne mayaguensis</name>
    <dbReference type="NCBI Taxonomy" id="390850"/>
    <lineage>
        <taxon>Eukaryota</taxon>
        <taxon>Metazoa</taxon>
        <taxon>Ecdysozoa</taxon>
        <taxon>Nematoda</taxon>
        <taxon>Chromadorea</taxon>
        <taxon>Rhabditida</taxon>
        <taxon>Tylenchina</taxon>
        <taxon>Tylenchomorpha</taxon>
        <taxon>Tylenchoidea</taxon>
        <taxon>Meloidogynidae</taxon>
        <taxon>Meloidogyninae</taxon>
        <taxon>Meloidogyne</taxon>
    </lineage>
</organism>
<dbReference type="EMBL" id="CAVMJV010000005">
    <property type="protein sequence ID" value="CAK5029917.1"/>
    <property type="molecule type" value="Genomic_DNA"/>
</dbReference>
<dbReference type="Proteomes" id="UP001497535">
    <property type="component" value="Unassembled WGS sequence"/>
</dbReference>
<evidence type="ECO:0000313" key="1">
    <source>
        <dbReference type="EMBL" id="CAK5029917.1"/>
    </source>
</evidence>
<evidence type="ECO:0000313" key="2">
    <source>
        <dbReference type="Proteomes" id="UP001497535"/>
    </source>
</evidence>
<keyword evidence="2" id="KW-1185">Reference proteome</keyword>
<name>A0ACB0Y2Z5_MELEN</name>
<gene>
    <name evidence="1" type="ORF">MENTE1834_LOCUS7055</name>
</gene>
<protein>
    <submittedName>
        <fullName evidence="1">Uncharacterized protein</fullName>
    </submittedName>
</protein>
<proteinExistence type="predicted"/>